<proteinExistence type="predicted"/>
<gene>
    <name evidence="2" type="ORF">EXIGLDRAFT_747053</name>
</gene>
<dbReference type="OrthoDB" id="3314729at2759"/>
<protein>
    <submittedName>
        <fullName evidence="2">Uncharacterized protein</fullName>
    </submittedName>
</protein>
<dbReference type="InParanoid" id="A0A165L613"/>
<organism evidence="2 3">
    <name type="scientific">Exidia glandulosa HHB12029</name>
    <dbReference type="NCBI Taxonomy" id="1314781"/>
    <lineage>
        <taxon>Eukaryota</taxon>
        <taxon>Fungi</taxon>
        <taxon>Dikarya</taxon>
        <taxon>Basidiomycota</taxon>
        <taxon>Agaricomycotina</taxon>
        <taxon>Agaricomycetes</taxon>
        <taxon>Auriculariales</taxon>
        <taxon>Exidiaceae</taxon>
        <taxon>Exidia</taxon>
    </lineage>
</organism>
<evidence type="ECO:0000313" key="3">
    <source>
        <dbReference type="Proteomes" id="UP000077266"/>
    </source>
</evidence>
<feature type="non-terminal residue" evidence="2">
    <location>
        <position position="209"/>
    </location>
</feature>
<evidence type="ECO:0000256" key="1">
    <source>
        <dbReference type="SAM" id="MobiDB-lite"/>
    </source>
</evidence>
<feature type="compositionally biased region" description="Polar residues" evidence="1">
    <location>
        <begin position="90"/>
        <end position="100"/>
    </location>
</feature>
<evidence type="ECO:0000313" key="2">
    <source>
        <dbReference type="EMBL" id="KZV97404.1"/>
    </source>
</evidence>
<feature type="region of interest" description="Disordered" evidence="1">
    <location>
        <begin position="162"/>
        <end position="209"/>
    </location>
</feature>
<feature type="compositionally biased region" description="Polar residues" evidence="1">
    <location>
        <begin position="185"/>
        <end position="194"/>
    </location>
</feature>
<accession>A0A165L613</accession>
<dbReference type="EMBL" id="KV425930">
    <property type="protein sequence ID" value="KZV97404.1"/>
    <property type="molecule type" value="Genomic_DNA"/>
</dbReference>
<feature type="region of interest" description="Disordered" evidence="1">
    <location>
        <begin position="1"/>
        <end position="107"/>
    </location>
</feature>
<sequence>MHYLARSHSTSSLHALFSRRSSDPNTRAPIPPNLDPQPATIQSSPISIFATLRRKPVPAITHSRSAPQLGSAHDQEPRMPGAFDLPASEAQETPSEQLPESSEPAVNGDRAVLRERVLNLSNAPRTSPTKSAVIMENADKENVTRAAGVSTRPIKPFVVSNGARGVRKPIPVAAHKQAVKRRKATTSLRQQQPQPLAPCEELADDEGSD</sequence>
<name>A0A165L613_EXIGL</name>
<dbReference type="Proteomes" id="UP000077266">
    <property type="component" value="Unassembled WGS sequence"/>
</dbReference>
<dbReference type="AlphaFoldDB" id="A0A165L613"/>
<reference evidence="2 3" key="1">
    <citation type="journal article" date="2016" name="Mol. Biol. Evol.">
        <title>Comparative Genomics of Early-Diverging Mushroom-Forming Fungi Provides Insights into the Origins of Lignocellulose Decay Capabilities.</title>
        <authorList>
            <person name="Nagy L.G."/>
            <person name="Riley R."/>
            <person name="Tritt A."/>
            <person name="Adam C."/>
            <person name="Daum C."/>
            <person name="Floudas D."/>
            <person name="Sun H."/>
            <person name="Yadav J.S."/>
            <person name="Pangilinan J."/>
            <person name="Larsson K.H."/>
            <person name="Matsuura K."/>
            <person name="Barry K."/>
            <person name="Labutti K."/>
            <person name="Kuo R."/>
            <person name="Ohm R.A."/>
            <person name="Bhattacharya S.S."/>
            <person name="Shirouzu T."/>
            <person name="Yoshinaga Y."/>
            <person name="Martin F.M."/>
            <person name="Grigoriev I.V."/>
            <person name="Hibbett D.S."/>
        </authorList>
    </citation>
    <scope>NUCLEOTIDE SEQUENCE [LARGE SCALE GENOMIC DNA]</scope>
    <source>
        <strain evidence="2 3">HHB12029</strain>
    </source>
</reference>
<keyword evidence="3" id="KW-1185">Reference proteome</keyword>